<organism evidence="1 2">
    <name type="scientific">Microscilla marina ATCC 23134</name>
    <dbReference type="NCBI Taxonomy" id="313606"/>
    <lineage>
        <taxon>Bacteria</taxon>
        <taxon>Pseudomonadati</taxon>
        <taxon>Bacteroidota</taxon>
        <taxon>Cytophagia</taxon>
        <taxon>Cytophagales</taxon>
        <taxon>Microscillaceae</taxon>
        <taxon>Microscilla</taxon>
    </lineage>
</organism>
<gene>
    <name evidence="1" type="ORF">M23134_00867</name>
</gene>
<accession>A1ZUM7</accession>
<reference evidence="1 2" key="1">
    <citation type="submission" date="2007-01" db="EMBL/GenBank/DDBJ databases">
        <authorList>
            <person name="Haygood M."/>
            <person name="Podell S."/>
            <person name="Anderson C."/>
            <person name="Hopkinson B."/>
            <person name="Roe K."/>
            <person name="Barbeau K."/>
            <person name="Gaasterland T."/>
            <person name="Ferriera S."/>
            <person name="Johnson J."/>
            <person name="Kravitz S."/>
            <person name="Beeson K."/>
            <person name="Sutton G."/>
            <person name="Rogers Y.-H."/>
            <person name="Friedman R."/>
            <person name="Frazier M."/>
            <person name="Venter J.C."/>
        </authorList>
    </citation>
    <scope>NUCLEOTIDE SEQUENCE [LARGE SCALE GENOMIC DNA]</scope>
    <source>
        <strain evidence="1 2">ATCC 23134</strain>
    </source>
</reference>
<dbReference type="EMBL" id="AAWS01000041">
    <property type="protein sequence ID" value="EAY25913.1"/>
    <property type="molecule type" value="Genomic_DNA"/>
</dbReference>
<evidence type="ECO:0000313" key="2">
    <source>
        <dbReference type="Proteomes" id="UP000004095"/>
    </source>
</evidence>
<keyword evidence="2" id="KW-1185">Reference proteome</keyword>
<proteinExistence type="predicted"/>
<dbReference type="AlphaFoldDB" id="A1ZUM7"/>
<comment type="caution">
    <text evidence="1">The sequence shown here is derived from an EMBL/GenBank/DDBJ whole genome shotgun (WGS) entry which is preliminary data.</text>
</comment>
<name>A1ZUM7_MICM2</name>
<dbReference type="Gene3D" id="2.170.16.10">
    <property type="entry name" value="Hedgehog/Intein (Hint) domain"/>
    <property type="match status" value="1"/>
</dbReference>
<evidence type="ECO:0000313" key="1">
    <source>
        <dbReference type="EMBL" id="EAY25913.1"/>
    </source>
</evidence>
<dbReference type="RefSeq" id="WP_002701905.1">
    <property type="nucleotide sequence ID" value="NZ_AAWS01000041.1"/>
</dbReference>
<dbReference type="InterPro" id="IPR036844">
    <property type="entry name" value="Hint_dom_sf"/>
</dbReference>
<dbReference type="Proteomes" id="UP000004095">
    <property type="component" value="Unassembled WGS sequence"/>
</dbReference>
<sequence length="482" mass="54110">MKNKNTQAVPLRDFKSMKNKSNKAPQTVFTGGFSPKTQVKMADNSLKNIEDVKPGEKVLSKQGAAKVLANIVVPSPEKRNWYHIQGLNNFHFSDNQIFMGVEFPYLAADPDRVPSVASAMLTTNLITSRQGEDKVPFRVEQVVLSELAENPNMCQLILDKEDWLIVGDKTNQFLTLSFASTACHTSLADKILKHLVSYKRINKSVIQALEEKSFDFLITNLETIASTNTDRYLLLRTLVTAQNLNSDAMLSQAVSGQVPVSLKLLQAYLTSKYADKIEGLSALGWRMVEETTPASENEILVSPSVYNLSLPQLAYSEVSNASIRILLSEKSLTTHQFRIINEAQFDIQPQASPNNVYALYKCFYLSTNVATEQFDRNPWRITFEISVGTKTLIGTYQIGGKPGQVNWHSLALRNENGKVEGHLQIDTRVIGVKTKEDEEKQENEFDLERQKMLEGNLIEFIIKETLSEVMPSSARELVDHSL</sequence>
<protein>
    <submittedName>
        <fullName evidence="1">Uncharacterized protein</fullName>
    </submittedName>
</protein>
<dbReference type="SUPFAM" id="SSF51294">
    <property type="entry name" value="Hedgehog/intein (Hint) domain"/>
    <property type="match status" value="1"/>
</dbReference>